<name>A0AAU6VJV3_UNCXX</name>
<protein>
    <submittedName>
        <fullName evidence="1">Uncharacterized protein</fullName>
    </submittedName>
</protein>
<accession>A0AAU6VJV3</accession>
<evidence type="ECO:0000313" key="1">
    <source>
        <dbReference type="EMBL" id="XAG86498.1"/>
    </source>
</evidence>
<dbReference type="EMBL" id="CP095351">
    <property type="protein sequence ID" value="XAG86498.1"/>
    <property type="molecule type" value="Genomic_DNA"/>
</dbReference>
<gene>
    <name evidence="1" type="ORF">MRM63_15420</name>
</gene>
<organism evidence="1">
    <name type="scientific">bacterium 19MO03SA05</name>
    <dbReference type="NCBI Taxonomy" id="2920620"/>
    <lineage>
        <taxon>Bacteria</taxon>
    </lineage>
</organism>
<reference evidence="1" key="1">
    <citation type="submission" date="2022-03" db="EMBL/GenBank/DDBJ databases">
        <title>Sea Food Isolates.</title>
        <authorList>
            <person name="Li c."/>
        </authorList>
    </citation>
    <scope>NUCLEOTIDE SEQUENCE</scope>
    <source>
        <strain evidence="1">19MO03SA05</strain>
    </source>
</reference>
<dbReference type="AlphaFoldDB" id="A0AAU6VJV3"/>
<sequence>MNKHAQMMVAVGRLNHHHCLVLRTNTAPAIPVIEIDSPYSALAEKAIEVMERRNGQLSKAYVARFSGCLVRWLDGKTA</sequence>
<proteinExistence type="predicted"/>